<accession>G5A4R9</accession>
<evidence type="ECO:0000313" key="1">
    <source>
        <dbReference type="EMBL" id="EGZ09669.1"/>
    </source>
</evidence>
<dbReference type="InParanoid" id="G5A4R9"/>
<dbReference type="KEGG" id="psoj:PHYSODRAFT_523854"/>
<evidence type="ECO:0000313" key="2">
    <source>
        <dbReference type="Proteomes" id="UP000002640"/>
    </source>
</evidence>
<dbReference type="AlphaFoldDB" id="G5A4R9"/>
<feature type="non-terminal residue" evidence="1">
    <location>
        <position position="1"/>
    </location>
</feature>
<dbReference type="RefSeq" id="XP_009534530.1">
    <property type="nucleotide sequence ID" value="XM_009536235.1"/>
</dbReference>
<proteinExistence type="predicted"/>
<gene>
    <name evidence="1" type="ORF">PHYSODRAFT_523854</name>
</gene>
<dbReference type="Proteomes" id="UP000002640">
    <property type="component" value="Unassembled WGS sequence"/>
</dbReference>
<organism evidence="1 2">
    <name type="scientific">Phytophthora sojae (strain P6497)</name>
    <name type="common">Soybean stem and root rot agent</name>
    <name type="synonym">Phytophthora megasperma f. sp. glycines</name>
    <dbReference type="NCBI Taxonomy" id="1094619"/>
    <lineage>
        <taxon>Eukaryota</taxon>
        <taxon>Sar</taxon>
        <taxon>Stramenopiles</taxon>
        <taxon>Oomycota</taxon>
        <taxon>Peronosporomycetes</taxon>
        <taxon>Peronosporales</taxon>
        <taxon>Peronosporaceae</taxon>
        <taxon>Phytophthora</taxon>
    </lineage>
</organism>
<keyword evidence="2" id="KW-1185">Reference proteome</keyword>
<name>G5A4R9_PHYSP</name>
<reference evidence="1 2" key="1">
    <citation type="journal article" date="2006" name="Science">
        <title>Phytophthora genome sequences uncover evolutionary origins and mechanisms of pathogenesis.</title>
        <authorList>
            <person name="Tyler B.M."/>
            <person name="Tripathy S."/>
            <person name="Zhang X."/>
            <person name="Dehal P."/>
            <person name="Jiang R.H."/>
            <person name="Aerts A."/>
            <person name="Arredondo F.D."/>
            <person name="Baxter L."/>
            <person name="Bensasson D."/>
            <person name="Beynon J.L."/>
            <person name="Chapman J."/>
            <person name="Damasceno C.M."/>
            <person name="Dorrance A.E."/>
            <person name="Dou D."/>
            <person name="Dickerman A.W."/>
            <person name="Dubchak I.L."/>
            <person name="Garbelotto M."/>
            <person name="Gijzen M."/>
            <person name="Gordon S.G."/>
            <person name="Govers F."/>
            <person name="Grunwald N.J."/>
            <person name="Huang W."/>
            <person name="Ivors K.L."/>
            <person name="Jones R.W."/>
            <person name="Kamoun S."/>
            <person name="Krampis K."/>
            <person name="Lamour K.H."/>
            <person name="Lee M.K."/>
            <person name="McDonald W.H."/>
            <person name="Medina M."/>
            <person name="Meijer H.J."/>
            <person name="Nordberg E.K."/>
            <person name="Maclean D.J."/>
            <person name="Ospina-Giraldo M.D."/>
            <person name="Morris P.F."/>
            <person name="Phuntumart V."/>
            <person name="Putnam N.H."/>
            <person name="Rash S."/>
            <person name="Rose J.K."/>
            <person name="Sakihama Y."/>
            <person name="Salamov A.A."/>
            <person name="Savidor A."/>
            <person name="Scheuring C.F."/>
            <person name="Smith B.M."/>
            <person name="Sobral B.W."/>
            <person name="Terry A."/>
            <person name="Torto-Alalibo T.A."/>
            <person name="Win J."/>
            <person name="Xu Z."/>
            <person name="Zhang H."/>
            <person name="Grigoriev I.V."/>
            <person name="Rokhsar D.S."/>
            <person name="Boore J.L."/>
        </authorList>
    </citation>
    <scope>NUCLEOTIDE SEQUENCE [LARGE SCALE GENOMIC DNA]</scope>
    <source>
        <strain evidence="1 2">P6497</strain>
    </source>
</reference>
<sequence length="104" mass="11636">LGVSMNFTVRTICTFPSPHGAKFTPSSYPRNRYLNAFASSFQRFSSAMGAYPSVPNTFMFLSWGLARCTISWGVFTVTEFGIRFMIHAAVLTDSAHHFLSIPSW</sequence>
<protein>
    <submittedName>
        <fullName evidence="1">Uncharacterized protein</fullName>
    </submittedName>
</protein>
<dbReference type="EMBL" id="JH159159">
    <property type="protein sequence ID" value="EGZ09669.1"/>
    <property type="molecule type" value="Genomic_DNA"/>
</dbReference>
<dbReference type="GeneID" id="20660702"/>